<feature type="compositionally biased region" description="Polar residues" evidence="3">
    <location>
        <begin position="436"/>
        <end position="446"/>
    </location>
</feature>
<feature type="compositionally biased region" description="Pro residues" evidence="3">
    <location>
        <begin position="173"/>
        <end position="182"/>
    </location>
</feature>
<feature type="region of interest" description="Disordered" evidence="3">
    <location>
        <begin position="356"/>
        <end position="489"/>
    </location>
</feature>
<dbReference type="Proteomes" id="UP001432216">
    <property type="component" value="Chromosome 2"/>
</dbReference>
<dbReference type="SUPFAM" id="SSF144284">
    <property type="entry name" value="Sec2 N-terminal region"/>
    <property type="match status" value="1"/>
</dbReference>
<dbReference type="PANTHER" id="PTHR14430:SF0">
    <property type="entry name" value="SEC2P DOMAIN-CONTAINING PROTEIN"/>
    <property type="match status" value="1"/>
</dbReference>
<evidence type="ECO:0000256" key="2">
    <source>
        <dbReference type="SAM" id="Coils"/>
    </source>
</evidence>
<protein>
    <recommendedName>
        <fullName evidence="4">GDP/GTP exchange factor Sec2 N-terminal domain-containing protein</fullName>
    </recommendedName>
</protein>
<evidence type="ECO:0000256" key="1">
    <source>
        <dbReference type="ARBA" id="ARBA00023054"/>
    </source>
</evidence>
<feature type="compositionally biased region" description="Basic and acidic residues" evidence="3">
    <location>
        <begin position="284"/>
        <end position="299"/>
    </location>
</feature>
<feature type="region of interest" description="Disordered" evidence="3">
    <location>
        <begin position="606"/>
        <end position="625"/>
    </location>
</feature>
<gene>
    <name evidence="5" type="ORF">IAS62_001107</name>
</gene>
<dbReference type="GeneID" id="89987882"/>
<dbReference type="PANTHER" id="PTHR14430">
    <property type="entry name" value="RABIN3-RELATED"/>
    <property type="match status" value="1"/>
</dbReference>
<dbReference type="Pfam" id="PF06428">
    <property type="entry name" value="Sec2p"/>
    <property type="match status" value="1"/>
</dbReference>
<feature type="compositionally biased region" description="Low complexity" evidence="3">
    <location>
        <begin position="499"/>
        <end position="510"/>
    </location>
</feature>
<feature type="region of interest" description="Disordered" evidence="3">
    <location>
        <begin position="59"/>
        <end position="80"/>
    </location>
</feature>
<name>A0ABZ2AQS7_9TREE</name>
<dbReference type="InterPro" id="IPR040351">
    <property type="entry name" value="RAB3IL/RAB3IP/Sec2"/>
</dbReference>
<feature type="compositionally biased region" description="Polar residues" evidence="3">
    <location>
        <begin position="374"/>
        <end position="385"/>
    </location>
</feature>
<evidence type="ECO:0000313" key="5">
    <source>
        <dbReference type="EMBL" id="WVO19817.1"/>
    </source>
</evidence>
<feature type="region of interest" description="Disordered" evidence="3">
    <location>
        <begin position="169"/>
        <end position="299"/>
    </location>
</feature>
<feature type="region of interest" description="Disordered" evidence="3">
    <location>
        <begin position="645"/>
        <end position="701"/>
    </location>
</feature>
<keyword evidence="1 2" id="KW-0175">Coiled coil</keyword>
<proteinExistence type="predicted"/>
<feature type="domain" description="GDP/GTP exchange factor Sec2 N-terminal" evidence="4">
    <location>
        <begin position="519"/>
        <end position="590"/>
    </location>
</feature>
<feature type="compositionally biased region" description="Low complexity" evidence="3">
    <location>
        <begin position="123"/>
        <end position="134"/>
    </location>
</feature>
<accession>A0ABZ2AQS7</accession>
<feature type="compositionally biased region" description="Basic and acidic residues" evidence="3">
    <location>
        <begin position="244"/>
        <end position="256"/>
    </location>
</feature>
<dbReference type="EMBL" id="CP143807">
    <property type="protein sequence ID" value="WVO19817.1"/>
    <property type="molecule type" value="Genomic_DNA"/>
</dbReference>
<sequence length="746" mass="79410">MYPIHAAPIYYSYSRPQSPNNATATTPFEFSGVTIPPKLKNIGRQLSQLSQLSNDFLTTQPDQQESKSLPKEGWNAPDIPGMGDDPVLCPYCDKPLPPSLFAQVAEHSHGHQTPGPSRPSPAPSSVISAISSKPEPMSGNRNADKTASDALSATILLGGLHLQTKDAEAKPFPMIPPPPPPNKLTQPAPSRHNSFDSASRFGFFRRDSKGKEDSDGEGEDRGSGYAKLGEGGSDDEDEVTSGTKEQHDIIKEGDGDTKEEDTAGLDLGDQGKNGQAEGEGEPEFTPRDYAEAPRVDPNSDLKNVMQEILTKVNQMTISHNQLLDSHSSLLTSLKIARSNLAMAEANSEMLEEQLKRRSTAPSARVVSGPAAGPVTSNLTYGSRPSSPMPGIISEQRPRPSSLNLASLPTNSAPSSATHESSKPWFWSNNKKKPNEAPTTSGRTSGEYSKGLTTPPMPVLSGGASPGGRPVPTRSATHSGQPATGVSKSLGTDAILPKQTSTSPSTPTHTPGPALVSNAELASLRTAYSSALSKLSSLTTELADLKRTNSAMEAELESLSQALFEEANQMVADERKRRAEVEENLKEVREEREALKETVKVLGGRVSPTHQVDEPPKKKASEKVEEHLVPRDLDKHYAALRKSIHNVASPPISPPASTSRLPATFELPESGPASRASPEEMSRPLSVSLPAESNPWASSVESAEAPVGLGLGVEEGESVPTEFRLSVITPSPRQEKAGEGLLGSGLE</sequence>
<feature type="region of interest" description="Disordered" evidence="3">
    <location>
        <begin position="105"/>
        <end position="144"/>
    </location>
</feature>
<feature type="region of interest" description="Disordered" evidence="3">
    <location>
        <begin position="723"/>
        <end position="746"/>
    </location>
</feature>
<dbReference type="Gene3D" id="6.10.140.910">
    <property type="match status" value="1"/>
</dbReference>
<feature type="compositionally biased region" description="Polar residues" evidence="3">
    <location>
        <begin position="473"/>
        <end position="489"/>
    </location>
</feature>
<feature type="compositionally biased region" description="Polar residues" evidence="3">
    <location>
        <begin position="398"/>
        <end position="418"/>
    </location>
</feature>
<evidence type="ECO:0000259" key="4">
    <source>
        <dbReference type="Pfam" id="PF06428"/>
    </source>
</evidence>
<keyword evidence="6" id="KW-1185">Reference proteome</keyword>
<organism evidence="5 6">
    <name type="scientific">Cryptococcus decagattii</name>
    <dbReference type="NCBI Taxonomy" id="1859122"/>
    <lineage>
        <taxon>Eukaryota</taxon>
        <taxon>Fungi</taxon>
        <taxon>Dikarya</taxon>
        <taxon>Basidiomycota</taxon>
        <taxon>Agaricomycotina</taxon>
        <taxon>Tremellomycetes</taxon>
        <taxon>Tremellales</taxon>
        <taxon>Cryptococcaceae</taxon>
        <taxon>Cryptococcus</taxon>
        <taxon>Cryptococcus gattii species complex</taxon>
    </lineage>
</organism>
<dbReference type="InterPro" id="IPR009449">
    <property type="entry name" value="Sec2_N"/>
</dbReference>
<feature type="region of interest" description="Disordered" evidence="3">
    <location>
        <begin position="494"/>
        <end position="513"/>
    </location>
</feature>
<evidence type="ECO:0000313" key="6">
    <source>
        <dbReference type="Proteomes" id="UP001432216"/>
    </source>
</evidence>
<dbReference type="RefSeq" id="XP_064719057.1">
    <property type="nucleotide sequence ID" value="XM_064862985.1"/>
</dbReference>
<evidence type="ECO:0000256" key="3">
    <source>
        <dbReference type="SAM" id="MobiDB-lite"/>
    </source>
</evidence>
<feature type="coiled-coil region" evidence="2">
    <location>
        <begin position="534"/>
        <end position="604"/>
    </location>
</feature>
<feature type="compositionally biased region" description="Basic and acidic residues" evidence="3">
    <location>
        <begin position="610"/>
        <end position="625"/>
    </location>
</feature>
<reference evidence="5 6" key="1">
    <citation type="submission" date="2024-01" db="EMBL/GenBank/DDBJ databases">
        <title>Comparative genomics of Cryptococcus and Kwoniella reveals pathogenesis evolution and contrasting modes of karyotype evolution via chromosome fusion or intercentromeric recombination.</title>
        <authorList>
            <person name="Coelho M.A."/>
            <person name="David-Palma M."/>
            <person name="Shea T."/>
            <person name="Bowers K."/>
            <person name="McGinley-Smith S."/>
            <person name="Mohammad A.W."/>
            <person name="Gnirke A."/>
            <person name="Yurkov A.M."/>
            <person name="Nowrousian M."/>
            <person name="Sun S."/>
            <person name="Cuomo C.A."/>
            <person name="Heitman J."/>
        </authorList>
    </citation>
    <scope>NUCLEOTIDE SEQUENCE [LARGE SCALE GENOMIC DNA]</scope>
    <source>
        <strain evidence="5 6">7685027</strain>
    </source>
</reference>
<feature type="compositionally biased region" description="Basic and acidic residues" evidence="3">
    <location>
        <begin position="204"/>
        <end position="213"/>
    </location>
</feature>